<organism evidence="1 2">
    <name type="scientific">Psychrilyobacter piezotolerans</name>
    <dbReference type="NCBI Taxonomy" id="2293438"/>
    <lineage>
        <taxon>Bacteria</taxon>
        <taxon>Fusobacteriati</taxon>
        <taxon>Fusobacteriota</taxon>
        <taxon>Fusobacteriia</taxon>
        <taxon>Fusobacteriales</taxon>
        <taxon>Fusobacteriaceae</taxon>
        <taxon>Psychrilyobacter</taxon>
    </lineage>
</organism>
<evidence type="ECO:0000313" key="1">
    <source>
        <dbReference type="EMBL" id="REI40186.1"/>
    </source>
</evidence>
<evidence type="ECO:0008006" key="3">
    <source>
        <dbReference type="Google" id="ProtNLM"/>
    </source>
</evidence>
<evidence type="ECO:0000313" key="2">
    <source>
        <dbReference type="Proteomes" id="UP000263486"/>
    </source>
</evidence>
<sequence length="115" mass="13437">MVKEKFDNVYFIEGTSREVLEKVRDLVHEGFELMTHPLGASLRMMFSPCFSVVVKEKQGEFNYFHTEIIESSIEKYNQHMEVREEDVENSKDYAVVDYKLLESALGEINNNAMSF</sequence>
<keyword evidence="2" id="KW-1185">Reference proteome</keyword>
<dbReference type="InterPro" id="IPR047735">
    <property type="entry name" value="GrdX-like"/>
</dbReference>
<dbReference type="EMBL" id="QUAJ01000023">
    <property type="protein sequence ID" value="REI40186.1"/>
    <property type="molecule type" value="Genomic_DNA"/>
</dbReference>
<proteinExistence type="predicted"/>
<gene>
    <name evidence="1" type="ORF">DYH56_11930</name>
</gene>
<accession>A0ABX9KET0</accession>
<protein>
    <recommendedName>
        <fullName evidence="3">GrdX protein</fullName>
    </recommendedName>
</protein>
<reference evidence="1 2" key="1">
    <citation type="submission" date="2018-08" db="EMBL/GenBank/DDBJ databases">
        <title>Draft genome sequence of Psychrilyobacter sp. strain SD5 isolated from Black Sea water.</title>
        <authorList>
            <person name="Yadav S."/>
            <person name="Villanueva L."/>
            <person name="Damste J.S.S."/>
        </authorList>
    </citation>
    <scope>NUCLEOTIDE SEQUENCE [LARGE SCALE GENOMIC DNA]</scope>
    <source>
        <strain evidence="1 2">SD5</strain>
    </source>
</reference>
<dbReference type="Proteomes" id="UP000263486">
    <property type="component" value="Unassembled WGS sequence"/>
</dbReference>
<dbReference type="NCBIfam" id="NF038093">
    <property type="entry name" value="GrdX"/>
    <property type="match status" value="1"/>
</dbReference>
<name>A0ABX9KET0_9FUSO</name>
<comment type="caution">
    <text evidence="1">The sequence shown here is derived from an EMBL/GenBank/DDBJ whole genome shotgun (WGS) entry which is preliminary data.</text>
</comment>